<dbReference type="InterPro" id="IPR002818">
    <property type="entry name" value="DJ-1/PfpI"/>
</dbReference>
<dbReference type="GO" id="GO:0005737">
    <property type="term" value="C:cytoplasm"/>
    <property type="evidence" value="ECO:0007669"/>
    <property type="project" value="TreeGrafter"/>
</dbReference>
<dbReference type="KEGG" id="cia:BEN51_06535"/>
<organism evidence="2 3">
    <name type="scientific">Clostridium isatidis</name>
    <dbReference type="NCBI Taxonomy" id="182773"/>
    <lineage>
        <taxon>Bacteria</taxon>
        <taxon>Bacillati</taxon>
        <taxon>Bacillota</taxon>
        <taxon>Clostridia</taxon>
        <taxon>Eubacteriales</taxon>
        <taxon>Clostridiaceae</taxon>
        <taxon>Clostridium</taxon>
    </lineage>
</organism>
<proteinExistence type="predicted"/>
<evidence type="ECO:0000259" key="1">
    <source>
        <dbReference type="Pfam" id="PF01965"/>
    </source>
</evidence>
<protein>
    <submittedName>
        <fullName evidence="2">4-methyl-5(B-hydroxyethyl)-thiazole monophosphate biosynthesis protein</fullName>
    </submittedName>
</protein>
<dbReference type="OrthoDB" id="9800516at2"/>
<dbReference type="Proteomes" id="UP000264883">
    <property type="component" value="Chromosome"/>
</dbReference>
<sequence length="180" mass="19647">MAKVAVLLANGFETLEALTVVDILRRAKVTCDTFSLEGEDVISSHNIKVKADKNINASEIEDYDFLVLPGGMPGATNLRDNERVIDLVKKFSSQNKYICAICAGPISLGKAKITEGVSMTCYPGFEDEIKGCNYKEDLVVVDKNIITGRGPAAAIPFAFEILSHISESKVEEIKKAMLFK</sequence>
<evidence type="ECO:0000313" key="2">
    <source>
        <dbReference type="EMBL" id="ASW43149.1"/>
    </source>
</evidence>
<reference evidence="2 3" key="1">
    <citation type="submission" date="2016-08" db="EMBL/GenBank/DDBJ databases">
        <title>Complete Genome Sequence Of The Indigo Reducing Clostridium isatidis DSM15098.</title>
        <authorList>
            <person name="Little G.T."/>
            <person name="Minton N.P."/>
        </authorList>
    </citation>
    <scope>NUCLEOTIDE SEQUENCE [LARGE SCALE GENOMIC DNA]</scope>
    <source>
        <strain evidence="2 3">DSM 15098</strain>
    </source>
</reference>
<dbReference type="Pfam" id="PF01965">
    <property type="entry name" value="DJ-1_PfpI"/>
    <property type="match status" value="1"/>
</dbReference>
<dbReference type="RefSeq" id="WP_119865286.1">
    <property type="nucleotide sequence ID" value="NZ_CP016786.1"/>
</dbReference>
<dbReference type="NCBIfam" id="TIGR01383">
    <property type="entry name" value="not_thiJ"/>
    <property type="match status" value="1"/>
</dbReference>
<feature type="domain" description="DJ-1/PfpI" evidence="1">
    <location>
        <begin position="2"/>
        <end position="163"/>
    </location>
</feature>
<keyword evidence="3" id="KW-1185">Reference proteome</keyword>
<accession>A0A343JC91</accession>
<dbReference type="CDD" id="cd03135">
    <property type="entry name" value="GATase1_DJ-1"/>
    <property type="match status" value="1"/>
</dbReference>
<dbReference type="AlphaFoldDB" id="A0A343JC91"/>
<dbReference type="InterPro" id="IPR050325">
    <property type="entry name" value="Prot/Nucl_acid_deglycase"/>
</dbReference>
<dbReference type="SUPFAM" id="SSF52317">
    <property type="entry name" value="Class I glutamine amidotransferase-like"/>
    <property type="match status" value="1"/>
</dbReference>
<dbReference type="EMBL" id="CP016786">
    <property type="protein sequence ID" value="ASW43149.1"/>
    <property type="molecule type" value="Genomic_DNA"/>
</dbReference>
<dbReference type="PANTHER" id="PTHR48094:SF12">
    <property type="entry name" value="PARKINSON DISEASE PROTEIN 7 HOMOLOG"/>
    <property type="match status" value="1"/>
</dbReference>
<dbReference type="PANTHER" id="PTHR48094">
    <property type="entry name" value="PROTEIN/NUCLEIC ACID DEGLYCASE DJ-1-RELATED"/>
    <property type="match status" value="1"/>
</dbReference>
<gene>
    <name evidence="2" type="ORF">BEN51_06535</name>
</gene>
<name>A0A343JC91_9CLOT</name>
<dbReference type="InterPro" id="IPR029062">
    <property type="entry name" value="Class_I_gatase-like"/>
</dbReference>
<dbReference type="InterPro" id="IPR006287">
    <property type="entry name" value="DJ-1"/>
</dbReference>
<dbReference type="Gene3D" id="3.40.50.880">
    <property type="match status" value="1"/>
</dbReference>
<evidence type="ECO:0000313" key="3">
    <source>
        <dbReference type="Proteomes" id="UP000264883"/>
    </source>
</evidence>